<dbReference type="Pfam" id="PF04752">
    <property type="entry name" value="ChaC"/>
    <property type="match status" value="1"/>
</dbReference>
<dbReference type="GO" id="GO:0061928">
    <property type="term" value="F:glutathione specific gamma-glutamylcyclotransferase activity"/>
    <property type="evidence" value="ECO:0007669"/>
    <property type="project" value="InterPro"/>
</dbReference>
<keyword evidence="1" id="KW-0456">Lyase</keyword>
<sequence>MERVDQAEVMNGNEASSSSGLWVFGYGSLCWNPGFEFRKSVTGYIKGFIRKFWQGNATHRGTEEKVSSFFNFLLKECMLYLPYAPERKGGKAPSLAFNQQGE</sequence>
<reference evidence="2" key="1">
    <citation type="submission" date="2020-11" db="EMBL/GenBank/DDBJ databases">
        <authorList>
            <person name="Tran Van P."/>
        </authorList>
    </citation>
    <scope>NUCLEOTIDE SEQUENCE</scope>
</reference>
<dbReference type="PANTHER" id="PTHR12192:SF26">
    <property type="entry name" value="GLUTATHIONE-SPECIFIC GAMMA-GLUTAMYLCYCLOTRANSFERASE 1"/>
    <property type="match status" value="1"/>
</dbReference>
<evidence type="ECO:0008006" key="3">
    <source>
        <dbReference type="Google" id="ProtNLM"/>
    </source>
</evidence>
<accession>A0A7R8V968</accession>
<protein>
    <recommendedName>
        <fullName evidence="3">Gamma-glutamylcyclotransferase</fullName>
    </recommendedName>
</protein>
<dbReference type="InterPro" id="IPR006840">
    <property type="entry name" value="ChaC"/>
</dbReference>
<dbReference type="EMBL" id="OA564346">
    <property type="protein sequence ID" value="CAD7193957.1"/>
    <property type="molecule type" value="Genomic_DNA"/>
</dbReference>
<proteinExistence type="predicted"/>
<dbReference type="GO" id="GO:0006751">
    <property type="term" value="P:glutathione catabolic process"/>
    <property type="evidence" value="ECO:0007669"/>
    <property type="project" value="InterPro"/>
</dbReference>
<organism evidence="2">
    <name type="scientific">Timema douglasi</name>
    <name type="common">Walking stick</name>
    <dbReference type="NCBI Taxonomy" id="61478"/>
    <lineage>
        <taxon>Eukaryota</taxon>
        <taxon>Metazoa</taxon>
        <taxon>Ecdysozoa</taxon>
        <taxon>Arthropoda</taxon>
        <taxon>Hexapoda</taxon>
        <taxon>Insecta</taxon>
        <taxon>Pterygota</taxon>
        <taxon>Neoptera</taxon>
        <taxon>Polyneoptera</taxon>
        <taxon>Phasmatodea</taxon>
        <taxon>Timematodea</taxon>
        <taxon>Timematoidea</taxon>
        <taxon>Timematidae</taxon>
        <taxon>Timema</taxon>
    </lineage>
</organism>
<dbReference type="GO" id="GO:0005737">
    <property type="term" value="C:cytoplasm"/>
    <property type="evidence" value="ECO:0007669"/>
    <property type="project" value="TreeGrafter"/>
</dbReference>
<name>A0A7R8V968_TIMDO</name>
<dbReference type="AlphaFoldDB" id="A0A7R8V968"/>
<evidence type="ECO:0000256" key="1">
    <source>
        <dbReference type="ARBA" id="ARBA00023239"/>
    </source>
</evidence>
<gene>
    <name evidence="2" type="ORF">TDIB3V08_LOCUS397</name>
</gene>
<evidence type="ECO:0000313" key="2">
    <source>
        <dbReference type="EMBL" id="CAD7193957.1"/>
    </source>
</evidence>
<dbReference type="PANTHER" id="PTHR12192">
    <property type="entry name" value="CATION TRANSPORT PROTEIN CHAC-RELATED"/>
    <property type="match status" value="1"/>
</dbReference>